<dbReference type="PANTHER" id="PTHR38593">
    <property type="entry name" value="BLR2558 PROTEIN"/>
    <property type="match status" value="1"/>
</dbReference>
<keyword evidence="4" id="KW-1185">Reference proteome</keyword>
<keyword evidence="1" id="KW-0732">Signal</keyword>
<feature type="signal peptide" evidence="1">
    <location>
        <begin position="1"/>
        <end position="18"/>
    </location>
</feature>
<dbReference type="InterPro" id="IPR012347">
    <property type="entry name" value="Ferritin-like"/>
</dbReference>
<proteinExistence type="predicted"/>
<accession>A0A848HGB5</accession>
<dbReference type="Proteomes" id="UP000541185">
    <property type="component" value="Unassembled WGS sequence"/>
</dbReference>
<dbReference type="InterPro" id="IPR025419">
    <property type="entry name" value="DUF4142"/>
</dbReference>
<dbReference type="EMBL" id="JABBFX010000002">
    <property type="protein sequence ID" value="NML46688.1"/>
    <property type="molecule type" value="Genomic_DNA"/>
</dbReference>
<evidence type="ECO:0000313" key="3">
    <source>
        <dbReference type="EMBL" id="NML46688.1"/>
    </source>
</evidence>
<protein>
    <submittedName>
        <fullName evidence="3">DUF4142 domain-containing protein</fullName>
    </submittedName>
</protein>
<organism evidence="3 4">
    <name type="scientific">Ramlibacter agri</name>
    <dbReference type="NCBI Taxonomy" id="2728837"/>
    <lineage>
        <taxon>Bacteria</taxon>
        <taxon>Pseudomonadati</taxon>
        <taxon>Pseudomonadota</taxon>
        <taxon>Betaproteobacteria</taxon>
        <taxon>Burkholderiales</taxon>
        <taxon>Comamonadaceae</taxon>
        <taxon>Ramlibacter</taxon>
    </lineage>
</organism>
<evidence type="ECO:0000313" key="4">
    <source>
        <dbReference type="Proteomes" id="UP000541185"/>
    </source>
</evidence>
<dbReference type="PANTHER" id="PTHR38593:SF1">
    <property type="entry name" value="BLR2558 PROTEIN"/>
    <property type="match status" value="1"/>
</dbReference>
<sequence length="167" mass="18320">MKRFALLVLALAFGAAQAGNLAHADRKFIEHAAESGMFEVQIAQLANAKANDLQVKNFAGMLADQHTAANNELVKIASAKGVELPPAPTRSQRREIDKLGKRNGADFDQHFVREVGIKAHEKDIKSFQKARDDVQDADLKAFIEKTLPMLQDHLAQAQKLPEAAAKK</sequence>
<comment type="caution">
    <text evidence="3">The sequence shown here is derived from an EMBL/GenBank/DDBJ whole genome shotgun (WGS) entry which is preliminary data.</text>
</comment>
<feature type="chain" id="PRO_5032937173" evidence="1">
    <location>
        <begin position="19"/>
        <end position="167"/>
    </location>
</feature>
<gene>
    <name evidence="3" type="ORF">HHL11_23285</name>
</gene>
<reference evidence="3 4" key="1">
    <citation type="submission" date="2020-04" db="EMBL/GenBank/DDBJ databases">
        <title>Ramlibacter sp. G-1-2-2 isolated from soil.</title>
        <authorList>
            <person name="Dahal R.H."/>
        </authorList>
    </citation>
    <scope>NUCLEOTIDE SEQUENCE [LARGE SCALE GENOMIC DNA]</scope>
    <source>
        <strain evidence="3 4">G-1-2-2</strain>
    </source>
</reference>
<evidence type="ECO:0000259" key="2">
    <source>
        <dbReference type="Pfam" id="PF13628"/>
    </source>
</evidence>
<dbReference type="AlphaFoldDB" id="A0A848HGB5"/>
<name>A0A848HGB5_9BURK</name>
<feature type="domain" description="DUF4142" evidence="2">
    <location>
        <begin position="24"/>
        <end position="160"/>
    </location>
</feature>
<dbReference type="Gene3D" id="1.20.1260.10">
    <property type="match status" value="1"/>
</dbReference>
<dbReference type="Pfam" id="PF13628">
    <property type="entry name" value="DUF4142"/>
    <property type="match status" value="1"/>
</dbReference>
<dbReference type="RefSeq" id="WP_169420939.1">
    <property type="nucleotide sequence ID" value="NZ_JABBFX010000002.1"/>
</dbReference>
<evidence type="ECO:0000256" key="1">
    <source>
        <dbReference type="SAM" id="SignalP"/>
    </source>
</evidence>